<accession>A0A9D2FKC8</accession>
<protein>
    <submittedName>
        <fullName evidence="3">Uncharacterized protein</fullName>
    </submittedName>
</protein>
<feature type="transmembrane region" description="Helical" evidence="2">
    <location>
        <begin position="44"/>
        <end position="62"/>
    </location>
</feature>
<organism evidence="3 4">
    <name type="scientific">Candidatus Gemmiger avistercoris</name>
    <dbReference type="NCBI Taxonomy" id="2838606"/>
    <lineage>
        <taxon>Bacteria</taxon>
        <taxon>Bacillati</taxon>
        <taxon>Bacillota</taxon>
        <taxon>Clostridia</taxon>
        <taxon>Eubacteriales</taxon>
        <taxon>Gemmiger</taxon>
    </lineage>
</organism>
<reference evidence="3" key="2">
    <citation type="submission" date="2021-04" db="EMBL/GenBank/DDBJ databases">
        <authorList>
            <person name="Gilroy R."/>
        </authorList>
    </citation>
    <scope>NUCLEOTIDE SEQUENCE</scope>
    <source>
        <strain evidence="3">CHK188-11489</strain>
    </source>
</reference>
<feature type="transmembrane region" description="Helical" evidence="2">
    <location>
        <begin position="16"/>
        <end position="38"/>
    </location>
</feature>
<proteinExistence type="predicted"/>
<feature type="region of interest" description="Disordered" evidence="1">
    <location>
        <begin position="100"/>
        <end position="121"/>
    </location>
</feature>
<sequence length="121" mass="13639">MKEKIKKILRFITNPRLLFCIALAWLITNGWSYILFAIGTAEKIPWMTAVSGAYIAFLWLPLSPEKIATFAIALGLLKLLFPNDQKTLAVLRRFYQKAKAAFQAGPRKKRKGDSQKAPQGS</sequence>
<name>A0A9D2FKC8_9FIRM</name>
<dbReference type="AlphaFoldDB" id="A0A9D2FKC8"/>
<evidence type="ECO:0000256" key="1">
    <source>
        <dbReference type="SAM" id="MobiDB-lite"/>
    </source>
</evidence>
<evidence type="ECO:0000313" key="3">
    <source>
        <dbReference type="EMBL" id="HIZ62157.1"/>
    </source>
</evidence>
<comment type="caution">
    <text evidence="3">The sequence shown here is derived from an EMBL/GenBank/DDBJ whole genome shotgun (WGS) entry which is preliminary data.</text>
</comment>
<keyword evidence="2" id="KW-0812">Transmembrane</keyword>
<keyword evidence="2" id="KW-0472">Membrane</keyword>
<keyword evidence="2" id="KW-1133">Transmembrane helix</keyword>
<dbReference type="EMBL" id="DXBF01000048">
    <property type="protein sequence ID" value="HIZ62157.1"/>
    <property type="molecule type" value="Genomic_DNA"/>
</dbReference>
<dbReference type="Proteomes" id="UP000824105">
    <property type="component" value="Unassembled WGS sequence"/>
</dbReference>
<gene>
    <name evidence="3" type="ORF">H9724_05245</name>
</gene>
<evidence type="ECO:0000256" key="2">
    <source>
        <dbReference type="SAM" id="Phobius"/>
    </source>
</evidence>
<reference evidence="3" key="1">
    <citation type="journal article" date="2021" name="PeerJ">
        <title>Extensive microbial diversity within the chicken gut microbiome revealed by metagenomics and culture.</title>
        <authorList>
            <person name="Gilroy R."/>
            <person name="Ravi A."/>
            <person name="Getino M."/>
            <person name="Pursley I."/>
            <person name="Horton D.L."/>
            <person name="Alikhan N.F."/>
            <person name="Baker D."/>
            <person name="Gharbi K."/>
            <person name="Hall N."/>
            <person name="Watson M."/>
            <person name="Adriaenssens E.M."/>
            <person name="Foster-Nyarko E."/>
            <person name="Jarju S."/>
            <person name="Secka A."/>
            <person name="Antonio M."/>
            <person name="Oren A."/>
            <person name="Chaudhuri R.R."/>
            <person name="La Ragione R."/>
            <person name="Hildebrand F."/>
            <person name="Pallen M.J."/>
        </authorList>
    </citation>
    <scope>NUCLEOTIDE SEQUENCE</scope>
    <source>
        <strain evidence="3">CHK188-11489</strain>
    </source>
</reference>
<evidence type="ECO:0000313" key="4">
    <source>
        <dbReference type="Proteomes" id="UP000824105"/>
    </source>
</evidence>